<evidence type="ECO:0000256" key="1">
    <source>
        <dbReference type="SAM" id="MobiDB-lite"/>
    </source>
</evidence>
<evidence type="ECO:0000313" key="2">
    <source>
        <dbReference type="Proteomes" id="UP000695022"/>
    </source>
</evidence>
<dbReference type="Proteomes" id="UP000695022">
    <property type="component" value="Unplaced"/>
</dbReference>
<feature type="compositionally biased region" description="Low complexity" evidence="1">
    <location>
        <begin position="373"/>
        <end position="385"/>
    </location>
</feature>
<feature type="compositionally biased region" description="Basic residues" evidence="1">
    <location>
        <begin position="483"/>
        <end position="501"/>
    </location>
</feature>
<feature type="region of interest" description="Disordered" evidence="1">
    <location>
        <begin position="290"/>
        <end position="515"/>
    </location>
</feature>
<sequence length="557" mass="61251">MVTFYNDKYLAPLLMREPPKSRNHEIVNVFTKLSLKDAMDHLARHGTFTSIDDTSIGRLIRNFSSSNMHSGNGNMHHEDSNPALDMHELDAHFSRKDADDARCHHIVVDAMFQPRKRHKSYERHNLAELENHPPFHHHARLQMRHMVSDKQSKKNSSAAKKAAKKNSVAQMYILDEGKLSPKRSNRDMNRRPVKNVSFFDGVTPAKDTLMVRPVHNGGSVVSSEDEDEDGITFQVKGSMESSLDDPAPPSPTAAERMLPWRQRDGESQVSPIRSHSPKWADNYIHTASPQHLHSPSFLPPEPSAASSAVAAATGVPPPIPPRARTSESEDAGECGDNRSVATESTDVGGGSLTDGKQFSPLVFSSFGGGGAPGFSPEGDAASAFSPDPPASPFSPDEPRPVTFHLTLSDEEEQPLHDSHLDMSSTSQPIGYYDFMRAPAPPPRAEAPRRESFDARRDELFDARRDEASGGAPAQEANGPVMRPPRRRKRNKHGGHHHHHQKQQQQEVNDAYRGVGESVSHAGGIVIELRDNDHLTVQLVDTDDSAGGGRDGPNESNL</sequence>
<organism evidence="2 3">
    <name type="scientific">Priapulus caudatus</name>
    <name type="common">Priapulid worm</name>
    <dbReference type="NCBI Taxonomy" id="37621"/>
    <lineage>
        <taxon>Eukaryota</taxon>
        <taxon>Metazoa</taxon>
        <taxon>Ecdysozoa</taxon>
        <taxon>Scalidophora</taxon>
        <taxon>Priapulida</taxon>
        <taxon>Priapulimorpha</taxon>
        <taxon>Priapulimorphida</taxon>
        <taxon>Priapulidae</taxon>
        <taxon>Priapulus</taxon>
    </lineage>
</organism>
<evidence type="ECO:0000313" key="3">
    <source>
        <dbReference type="RefSeq" id="XP_014674724.1"/>
    </source>
</evidence>
<dbReference type="GeneID" id="106814865"/>
<feature type="region of interest" description="Disordered" evidence="1">
    <location>
        <begin position="528"/>
        <end position="557"/>
    </location>
</feature>
<feature type="region of interest" description="Disordered" evidence="1">
    <location>
        <begin position="145"/>
        <end position="192"/>
    </location>
</feature>
<proteinExistence type="predicted"/>
<name>A0ABM1ERA3_PRICU</name>
<gene>
    <name evidence="3" type="primary">LOC106814865</name>
</gene>
<feature type="compositionally biased region" description="Basic and acidic residues" evidence="1">
    <location>
        <begin position="445"/>
        <end position="467"/>
    </location>
</feature>
<dbReference type="RefSeq" id="XP_014674724.1">
    <property type="nucleotide sequence ID" value="XM_014819238.1"/>
</dbReference>
<keyword evidence="2" id="KW-1185">Reference proteome</keyword>
<accession>A0ABM1ERA3</accession>
<feature type="compositionally biased region" description="Basic and acidic residues" evidence="1">
    <location>
        <begin position="175"/>
        <end position="190"/>
    </location>
</feature>
<reference evidence="3" key="1">
    <citation type="submission" date="2025-08" db="UniProtKB">
        <authorList>
            <consortium name="RefSeq"/>
        </authorList>
    </citation>
    <scope>IDENTIFICATION</scope>
</reference>
<protein>
    <submittedName>
        <fullName evidence="3">Sodium/hydrogen exchanger 5-like</fullName>
    </submittedName>
</protein>
<feature type="compositionally biased region" description="Low complexity" evidence="1">
    <location>
        <begin position="303"/>
        <end position="314"/>
    </location>
</feature>
<feature type="region of interest" description="Disordered" evidence="1">
    <location>
        <begin position="235"/>
        <end position="276"/>
    </location>
</feature>